<dbReference type="NCBIfam" id="TIGR01640">
    <property type="entry name" value="F_box_assoc_1"/>
    <property type="match status" value="1"/>
</dbReference>
<dbReference type="AlphaFoldDB" id="A0A022QEX7"/>
<dbReference type="Proteomes" id="UP000030748">
    <property type="component" value="Unassembled WGS sequence"/>
</dbReference>
<dbReference type="PANTHER" id="PTHR31672">
    <property type="entry name" value="BNACNNG10540D PROTEIN"/>
    <property type="match status" value="1"/>
</dbReference>
<accession>A0A022QEX7</accession>
<gene>
    <name evidence="2" type="ORF">MIMGU_mgv1a024112mg</name>
</gene>
<protein>
    <recommendedName>
        <fullName evidence="1">F-box associated beta-propeller type 3 domain-containing protein</fullName>
    </recommendedName>
</protein>
<sequence>MGDHNINAADDNKWLRLIFASSSSSSVRPLILRYFCCSGNCWGPGHLRISIIDGQSEKECRIKGLKSIEEAYFVGCCNGLALFHSTTPSSLHIVVNPSSNEIQQKIYGPFRGGHFCGFFYHPLAKEYRILNVLKLETDRYEYNIYLFGAKKWRRIENPYFSRIPSQSRNVKGRYRIDGNPANMNDALHWDIGEIMVFDIINEEFSIRVLPFEGDYHRGGCFVRHLLVKDNRLCFCIVGHEAPLMDIWILEDYAKWRWVRKYIVNLDWDMNKYPMEEGIGGVLYYLLDEIRVVAIKNDEL</sequence>
<organism evidence="2 3">
    <name type="scientific">Erythranthe guttata</name>
    <name type="common">Yellow monkey flower</name>
    <name type="synonym">Mimulus guttatus</name>
    <dbReference type="NCBI Taxonomy" id="4155"/>
    <lineage>
        <taxon>Eukaryota</taxon>
        <taxon>Viridiplantae</taxon>
        <taxon>Streptophyta</taxon>
        <taxon>Embryophyta</taxon>
        <taxon>Tracheophyta</taxon>
        <taxon>Spermatophyta</taxon>
        <taxon>Magnoliopsida</taxon>
        <taxon>eudicotyledons</taxon>
        <taxon>Gunneridae</taxon>
        <taxon>Pentapetalae</taxon>
        <taxon>asterids</taxon>
        <taxon>lamiids</taxon>
        <taxon>Lamiales</taxon>
        <taxon>Phrymaceae</taxon>
        <taxon>Erythranthe</taxon>
    </lineage>
</organism>
<evidence type="ECO:0000313" key="3">
    <source>
        <dbReference type="Proteomes" id="UP000030748"/>
    </source>
</evidence>
<proteinExistence type="predicted"/>
<dbReference type="InterPro" id="IPR013187">
    <property type="entry name" value="F-box-assoc_dom_typ3"/>
</dbReference>
<reference evidence="2 3" key="1">
    <citation type="journal article" date="2013" name="Proc. Natl. Acad. Sci. U.S.A.">
        <title>Fine-scale variation in meiotic recombination in Mimulus inferred from population shotgun sequencing.</title>
        <authorList>
            <person name="Hellsten U."/>
            <person name="Wright K.M."/>
            <person name="Jenkins J."/>
            <person name="Shu S."/>
            <person name="Yuan Y."/>
            <person name="Wessler S.R."/>
            <person name="Schmutz J."/>
            <person name="Willis J.H."/>
            <person name="Rokhsar D.S."/>
        </authorList>
    </citation>
    <scope>NUCLEOTIDE SEQUENCE [LARGE SCALE GENOMIC DNA]</scope>
    <source>
        <strain evidence="3">cv. DUN x IM62</strain>
    </source>
</reference>
<dbReference type="InterPro" id="IPR050796">
    <property type="entry name" value="SCF_F-box_component"/>
</dbReference>
<keyword evidence="3" id="KW-1185">Reference proteome</keyword>
<feature type="non-terminal residue" evidence="2">
    <location>
        <position position="299"/>
    </location>
</feature>
<name>A0A022QEX7_ERYGU</name>
<evidence type="ECO:0000313" key="2">
    <source>
        <dbReference type="EMBL" id="EYU26481.1"/>
    </source>
</evidence>
<feature type="domain" description="F-box associated beta-propeller type 3" evidence="1">
    <location>
        <begin position="70"/>
        <end position="266"/>
    </location>
</feature>
<dbReference type="EMBL" id="KI631651">
    <property type="protein sequence ID" value="EYU26481.1"/>
    <property type="molecule type" value="Genomic_DNA"/>
</dbReference>
<dbReference type="Pfam" id="PF08268">
    <property type="entry name" value="FBA_3"/>
    <property type="match status" value="1"/>
</dbReference>
<dbReference type="InterPro" id="IPR017451">
    <property type="entry name" value="F-box-assoc_interact_dom"/>
</dbReference>
<evidence type="ECO:0000259" key="1">
    <source>
        <dbReference type="Pfam" id="PF08268"/>
    </source>
</evidence>